<dbReference type="SUPFAM" id="SSF56300">
    <property type="entry name" value="Metallo-dependent phosphatases"/>
    <property type="match status" value="1"/>
</dbReference>
<dbReference type="VEuPathDB" id="FungiDB:ASPWEDRAFT_105302"/>
<proteinExistence type="predicted"/>
<dbReference type="Gene3D" id="3.60.21.10">
    <property type="match status" value="1"/>
</dbReference>
<evidence type="ECO:0000313" key="2">
    <source>
        <dbReference type="EMBL" id="OJJ39559.1"/>
    </source>
</evidence>
<feature type="domain" description="Calcineurin-like phosphoesterase" evidence="1">
    <location>
        <begin position="10"/>
        <end position="253"/>
    </location>
</feature>
<dbReference type="GO" id="GO:0016787">
    <property type="term" value="F:hydrolase activity"/>
    <property type="evidence" value="ECO:0007669"/>
    <property type="project" value="InterPro"/>
</dbReference>
<dbReference type="InterPro" id="IPR029052">
    <property type="entry name" value="Metallo-depent_PP-like"/>
</dbReference>
<keyword evidence="3" id="KW-1185">Reference proteome</keyword>
<gene>
    <name evidence="2" type="ORF">ASPWEDRAFT_105302</name>
</gene>
<reference evidence="3" key="1">
    <citation type="journal article" date="2017" name="Genome Biol.">
        <title>Comparative genomics reveals high biological diversity and specific adaptations in the industrially and medically important fungal genus Aspergillus.</title>
        <authorList>
            <person name="de Vries R.P."/>
            <person name="Riley R."/>
            <person name="Wiebenga A."/>
            <person name="Aguilar-Osorio G."/>
            <person name="Amillis S."/>
            <person name="Uchima C.A."/>
            <person name="Anderluh G."/>
            <person name="Asadollahi M."/>
            <person name="Askin M."/>
            <person name="Barry K."/>
            <person name="Battaglia E."/>
            <person name="Bayram O."/>
            <person name="Benocci T."/>
            <person name="Braus-Stromeyer S.A."/>
            <person name="Caldana C."/>
            <person name="Canovas D."/>
            <person name="Cerqueira G.C."/>
            <person name="Chen F."/>
            <person name="Chen W."/>
            <person name="Choi C."/>
            <person name="Clum A."/>
            <person name="Dos Santos R.A."/>
            <person name="Damasio A.R."/>
            <person name="Diallinas G."/>
            <person name="Emri T."/>
            <person name="Fekete E."/>
            <person name="Flipphi M."/>
            <person name="Freyberg S."/>
            <person name="Gallo A."/>
            <person name="Gournas C."/>
            <person name="Habgood R."/>
            <person name="Hainaut M."/>
            <person name="Harispe M.L."/>
            <person name="Henrissat B."/>
            <person name="Hilden K.S."/>
            <person name="Hope R."/>
            <person name="Hossain A."/>
            <person name="Karabika E."/>
            <person name="Karaffa L."/>
            <person name="Karanyi Z."/>
            <person name="Krasevec N."/>
            <person name="Kuo A."/>
            <person name="Kusch H."/>
            <person name="LaButti K."/>
            <person name="Lagendijk E.L."/>
            <person name="Lapidus A."/>
            <person name="Levasseur A."/>
            <person name="Lindquist E."/>
            <person name="Lipzen A."/>
            <person name="Logrieco A.F."/>
            <person name="MacCabe A."/>
            <person name="Maekelae M.R."/>
            <person name="Malavazi I."/>
            <person name="Melin P."/>
            <person name="Meyer V."/>
            <person name="Mielnichuk N."/>
            <person name="Miskei M."/>
            <person name="Molnar A.P."/>
            <person name="Mule G."/>
            <person name="Ngan C.Y."/>
            <person name="Orejas M."/>
            <person name="Orosz E."/>
            <person name="Ouedraogo J.P."/>
            <person name="Overkamp K.M."/>
            <person name="Park H.-S."/>
            <person name="Perrone G."/>
            <person name="Piumi F."/>
            <person name="Punt P.J."/>
            <person name="Ram A.F."/>
            <person name="Ramon A."/>
            <person name="Rauscher S."/>
            <person name="Record E."/>
            <person name="Riano-Pachon D.M."/>
            <person name="Robert V."/>
            <person name="Roehrig J."/>
            <person name="Ruller R."/>
            <person name="Salamov A."/>
            <person name="Salih N.S."/>
            <person name="Samson R.A."/>
            <person name="Sandor E."/>
            <person name="Sanguinetti M."/>
            <person name="Schuetze T."/>
            <person name="Sepcic K."/>
            <person name="Shelest E."/>
            <person name="Sherlock G."/>
            <person name="Sophianopoulou V."/>
            <person name="Squina F.M."/>
            <person name="Sun H."/>
            <person name="Susca A."/>
            <person name="Todd R.B."/>
            <person name="Tsang A."/>
            <person name="Unkles S.E."/>
            <person name="van de Wiele N."/>
            <person name="van Rossen-Uffink D."/>
            <person name="Oliveira J.V."/>
            <person name="Vesth T.C."/>
            <person name="Visser J."/>
            <person name="Yu J.-H."/>
            <person name="Zhou M."/>
            <person name="Andersen M.R."/>
            <person name="Archer D.B."/>
            <person name="Baker S.E."/>
            <person name="Benoit I."/>
            <person name="Brakhage A.A."/>
            <person name="Braus G.H."/>
            <person name="Fischer R."/>
            <person name="Frisvad J.C."/>
            <person name="Goldman G.H."/>
            <person name="Houbraken J."/>
            <person name="Oakley B."/>
            <person name="Pocsi I."/>
            <person name="Scazzocchio C."/>
            <person name="Seiboth B."/>
            <person name="vanKuyk P.A."/>
            <person name="Wortman J."/>
            <person name="Dyer P.S."/>
            <person name="Grigoriev I.V."/>
        </authorList>
    </citation>
    <scope>NUCLEOTIDE SEQUENCE [LARGE SCALE GENOMIC DNA]</scope>
    <source>
        <strain evidence="3">DTO 134E9</strain>
    </source>
</reference>
<protein>
    <recommendedName>
        <fullName evidence="1">Calcineurin-like phosphoesterase domain-containing protein</fullName>
    </recommendedName>
</protein>
<organism evidence="2 3">
    <name type="scientific">Aspergillus wentii DTO 134E9</name>
    <dbReference type="NCBI Taxonomy" id="1073089"/>
    <lineage>
        <taxon>Eukaryota</taxon>
        <taxon>Fungi</taxon>
        <taxon>Dikarya</taxon>
        <taxon>Ascomycota</taxon>
        <taxon>Pezizomycotina</taxon>
        <taxon>Eurotiomycetes</taxon>
        <taxon>Eurotiomycetidae</taxon>
        <taxon>Eurotiales</taxon>
        <taxon>Aspergillaceae</taxon>
        <taxon>Aspergillus</taxon>
        <taxon>Aspergillus subgen. Cremei</taxon>
    </lineage>
</organism>
<dbReference type="Pfam" id="PF00149">
    <property type="entry name" value="Metallophos"/>
    <property type="match status" value="1"/>
</dbReference>
<dbReference type="EMBL" id="KV878210">
    <property type="protein sequence ID" value="OJJ39559.1"/>
    <property type="molecule type" value="Genomic_DNA"/>
</dbReference>
<dbReference type="PANTHER" id="PTHR12905:SF0">
    <property type="entry name" value="CALCINEURIN-LIKE PHOSPHOESTERASE DOMAIN-CONTAINING PROTEIN"/>
    <property type="match status" value="1"/>
</dbReference>
<name>A0A1L9RXA4_ASPWE</name>
<dbReference type="CDD" id="cd07379">
    <property type="entry name" value="MPP_239FB"/>
    <property type="match status" value="1"/>
</dbReference>
<dbReference type="Proteomes" id="UP000184383">
    <property type="component" value="Unassembled WGS sequence"/>
</dbReference>
<dbReference type="InterPro" id="IPR051693">
    <property type="entry name" value="UPF0046_metallophosphoest"/>
</dbReference>
<dbReference type="PANTHER" id="PTHR12905">
    <property type="entry name" value="METALLOPHOSPHOESTERASE"/>
    <property type="match status" value="1"/>
</dbReference>
<dbReference type="InterPro" id="IPR004843">
    <property type="entry name" value="Calcineurin-like_PHP"/>
</dbReference>
<dbReference type="RefSeq" id="XP_040693235.1">
    <property type="nucleotide sequence ID" value="XM_040827713.1"/>
</dbReference>
<evidence type="ECO:0000313" key="3">
    <source>
        <dbReference type="Proteomes" id="UP000184383"/>
    </source>
</evidence>
<evidence type="ECO:0000259" key="1">
    <source>
        <dbReference type="Pfam" id="PF00149"/>
    </source>
</evidence>
<dbReference type="OrthoDB" id="630188at2759"/>
<dbReference type="GeneID" id="63743561"/>
<sequence length="332" mass="37128">MTATQAIKTRICMISDTHTCSPNPPTNTSNAYRYPLPKADVLLHAGDLTKVGYKAEHEQMVAMLKDADAELKIVIPGNHDITLDEDYYTRLGHLRHHRRIDHTAPSAATRWTEPDPTQSEDIHAIKAMYTDSAARDAGIRYMEEDIETFTLSNGAQFTIYASAYQPEFCQWAFAYDRSIDRFNMPDHPSSFSSFTPSTPVPDNRRIDIMLTHGPPHGILDRVVPSGDNVGCEHLLKASARARPKLHVFGHIHEGYGARRMDWSTLDCSAIRCDPETVLEDRCAYYDVSSEGARPLKPCKETLFVNASVVDIKYNPINAPWLVDLDLPVAGAS</sequence>
<dbReference type="AlphaFoldDB" id="A0A1L9RXA4"/>
<accession>A0A1L9RXA4</accession>